<evidence type="ECO:0000313" key="1">
    <source>
        <dbReference type="EMBL" id="SOD13998.1"/>
    </source>
</evidence>
<dbReference type="Gene3D" id="3.20.20.410">
    <property type="entry name" value="Protein of unknown function UPF0759"/>
    <property type="match status" value="1"/>
</dbReference>
<dbReference type="PANTHER" id="PTHR30348:SF4">
    <property type="entry name" value="DUF72 DOMAIN-CONTAINING PROTEIN"/>
    <property type="match status" value="1"/>
</dbReference>
<dbReference type="Proteomes" id="UP000219281">
    <property type="component" value="Unassembled WGS sequence"/>
</dbReference>
<dbReference type="PANTHER" id="PTHR30348">
    <property type="entry name" value="UNCHARACTERIZED PROTEIN YECE"/>
    <property type="match status" value="1"/>
</dbReference>
<dbReference type="SUPFAM" id="SSF117396">
    <property type="entry name" value="TM1631-like"/>
    <property type="match status" value="1"/>
</dbReference>
<dbReference type="AlphaFoldDB" id="A0A285ZWJ8"/>
<keyword evidence="2" id="KW-1185">Reference proteome</keyword>
<dbReference type="RefSeq" id="WP_097130189.1">
    <property type="nucleotide sequence ID" value="NZ_OCMT01000002.1"/>
</dbReference>
<organism evidence="1 2">
    <name type="scientific">Pedobacter xixiisoli</name>
    <dbReference type="NCBI Taxonomy" id="1476464"/>
    <lineage>
        <taxon>Bacteria</taxon>
        <taxon>Pseudomonadati</taxon>
        <taxon>Bacteroidota</taxon>
        <taxon>Sphingobacteriia</taxon>
        <taxon>Sphingobacteriales</taxon>
        <taxon>Sphingobacteriaceae</taxon>
        <taxon>Pedobacter</taxon>
    </lineage>
</organism>
<dbReference type="OrthoDB" id="9780310at2"/>
<proteinExistence type="predicted"/>
<protein>
    <submittedName>
        <fullName evidence="1">Uncharacterized conserved protein YecE, DUF72 family</fullName>
    </submittedName>
</protein>
<gene>
    <name evidence="1" type="ORF">SAMN06297358_1351</name>
</gene>
<evidence type="ECO:0000313" key="2">
    <source>
        <dbReference type="Proteomes" id="UP000219281"/>
    </source>
</evidence>
<dbReference type="InterPro" id="IPR002763">
    <property type="entry name" value="DUF72"/>
</dbReference>
<sequence>MEFGRPEKDILLIDHTLPADGRVTAQVLSAGAAERTKFHVGCAKWGRKEWVGHLYPDKTPEKEFLTEYGKRFDTIEFAASFFTRPDRESMVRWLDRVKLAGNDDFMFIPKVSKEISHISRLENTGELLKDFISAVEGFGPHLGPMLLQLSDSFGTKYFERMKNFVEQLPKEHRFFIELRHENWFSDETSRRKVFELFREYGVGTVITDTSGRRDCLHMELTTPDLYVRFNGNGEEHQAHDRQRVDDWAHRIADWKGRGLKNVYFILSQTKELDTPALAAYAIERFNEQLGAGLKSVVWNP</sequence>
<name>A0A285ZWJ8_9SPHI</name>
<dbReference type="InterPro" id="IPR036520">
    <property type="entry name" value="UPF0759_sf"/>
</dbReference>
<dbReference type="Pfam" id="PF01904">
    <property type="entry name" value="DUF72"/>
    <property type="match status" value="1"/>
</dbReference>
<dbReference type="EMBL" id="OCMT01000002">
    <property type="protein sequence ID" value="SOD13998.1"/>
    <property type="molecule type" value="Genomic_DNA"/>
</dbReference>
<reference evidence="2" key="1">
    <citation type="submission" date="2017-09" db="EMBL/GenBank/DDBJ databases">
        <authorList>
            <person name="Varghese N."/>
            <person name="Submissions S."/>
        </authorList>
    </citation>
    <scope>NUCLEOTIDE SEQUENCE [LARGE SCALE GENOMIC DNA]</scope>
    <source>
        <strain evidence="2">CGMCC 1.12803</strain>
    </source>
</reference>
<accession>A0A285ZWJ8</accession>